<dbReference type="AlphaFoldDB" id="A0A1G5WUE8"/>
<reference evidence="2 3" key="1">
    <citation type="submission" date="2016-10" db="EMBL/GenBank/DDBJ databases">
        <authorList>
            <person name="Varghese N."/>
            <person name="Submissions S."/>
        </authorList>
    </citation>
    <scope>NUCLEOTIDE SEQUENCE [LARGE SCALE GENOMIC DNA]</scope>
    <source>
        <strain evidence="2 3">DSM 16643</strain>
    </source>
</reference>
<proteinExistence type="predicted"/>
<evidence type="ECO:0000313" key="3">
    <source>
        <dbReference type="Proteomes" id="UP000323439"/>
    </source>
</evidence>
<dbReference type="RefSeq" id="WP_149732233.1">
    <property type="nucleotide sequence ID" value="NZ_FMXB01000013.1"/>
</dbReference>
<dbReference type="EMBL" id="FMXB01000013">
    <property type="protein sequence ID" value="SDA61753.1"/>
    <property type="molecule type" value="Genomic_DNA"/>
</dbReference>
<dbReference type="InterPro" id="IPR011004">
    <property type="entry name" value="Trimer_LpxA-like_sf"/>
</dbReference>
<dbReference type="InterPro" id="IPR001451">
    <property type="entry name" value="Hexapep"/>
</dbReference>
<feature type="region of interest" description="Disordered" evidence="1">
    <location>
        <begin position="1"/>
        <end position="21"/>
    </location>
</feature>
<accession>A0A1G5WUE8</accession>
<dbReference type="Proteomes" id="UP000323439">
    <property type="component" value="Unassembled WGS sequence"/>
</dbReference>
<dbReference type="GO" id="GO:0016740">
    <property type="term" value="F:transferase activity"/>
    <property type="evidence" value="ECO:0007669"/>
    <property type="project" value="UniProtKB-KW"/>
</dbReference>
<sequence length="268" mass="30234">METVSNRDEISSLNDNKINGNPKMERSKITFAGKNNILFCENNVNLVNCNIVFKGNDSLIYLSSCKGNYSLNMQVVHDSVIYIGKNNDLIPPINLNVQEHQNLIIGEDCSIGSNTNIRTGDAHIIYDEESKARFNKGSSVIIGDHVWLGHQIYVDKGVIIGSGSVIENNSYIASNSILKSNSIYQGNPAKLIKENVFFTKDYVANFTKEDSRTFDTYSSRVFLYDVVDGETLDIKKVDGLLSRFDVNEKLDFVQKLFIQNKRHNRFSI</sequence>
<evidence type="ECO:0000256" key="1">
    <source>
        <dbReference type="SAM" id="MobiDB-lite"/>
    </source>
</evidence>
<dbReference type="SUPFAM" id="SSF51161">
    <property type="entry name" value="Trimeric LpxA-like enzymes"/>
    <property type="match status" value="1"/>
</dbReference>
<keyword evidence="2" id="KW-0808">Transferase</keyword>
<dbReference type="PANTHER" id="PTHR23416:SF78">
    <property type="entry name" value="LIPOPOLYSACCHARIDE BIOSYNTHESIS O-ACETYL TRANSFERASE WBBJ-RELATED"/>
    <property type="match status" value="1"/>
</dbReference>
<feature type="compositionally biased region" description="Basic and acidic residues" evidence="1">
    <location>
        <begin position="1"/>
        <end position="10"/>
    </location>
</feature>
<name>A0A1G5WUE8_9EURY</name>
<gene>
    <name evidence="2" type="ORF">SAMN02910315_01707</name>
</gene>
<keyword evidence="3" id="KW-1185">Reference proteome</keyword>
<dbReference type="Pfam" id="PF00132">
    <property type="entry name" value="Hexapep"/>
    <property type="match status" value="1"/>
</dbReference>
<dbReference type="PANTHER" id="PTHR23416">
    <property type="entry name" value="SIALIC ACID SYNTHASE-RELATED"/>
    <property type="match status" value="1"/>
</dbReference>
<dbReference type="InterPro" id="IPR051159">
    <property type="entry name" value="Hexapeptide_acetyltransf"/>
</dbReference>
<protein>
    <submittedName>
        <fullName evidence="2">Acetyltransferase (Isoleucine patch superfamily)</fullName>
    </submittedName>
</protein>
<evidence type="ECO:0000313" key="2">
    <source>
        <dbReference type="EMBL" id="SDA61753.1"/>
    </source>
</evidence>
<dbReference type="Gene3D" id="2.160.10.10">
    <property type="entry name" value="Hexapeptide repeat proteins"/>
    <property type="match status" value="1"/>
</dbReference>
<dbReference type="OrthoDB" id="76690at2157"/>
<organism evidence="2 3">
    <name type="scientific">Methanobrevibacter millerae</name>
    <dbReference type="NCBI Taxonomy" id="230361"/>
    <lineage>
        <taxon>Archaea</taxon>
        <taxon>Methanobacteriati</taxon>
        <taxon>Methanobacteriota</taxon>
        <taxon>Methanomada group</taxon>
        <taxon>Methanobacteria</taxon>
        <taxon>Methanobacteriales</taxon>
        <taxon>Methanobacteriaceae</taxon>
        <taxon>Methanobrevibacter</taxon>
    </lineage>
</organism>